<gene>
    <name evidence="1" type="ORF">VDLFYP95_00173</name>
</gene>
<dbReference type="EMBL" id="CACRUF010000055">
    <property type="protein sequence ID" value="VYU33505.1"/>
    <property type="molecule type" value="Genomic_DNA"/>
</dbReference>
<reference evidence="1" key="1">
    <citation type="submission" date="2019-11" db="EMBL/GenBank/DDBJ databases">
        <authorList>
            <person name="Feng L."/>
        </authorList>
    </citation>
    <scope>NUCLEOTIDE SEQUENCE</scope>
    <source>
        <strain evidence="1">VdisparLFYP95</strain>
    </source>
</reference>
<organism evidence="1">
    <name type="scientific">Veillonella dispar</name>
    <dbReference type="NCBI Taxonomy" id="39778"/>
    <lineage>
        <taxon>Bacteria</taxon>
        <taxon>Bacillati</taxon>
        <taxon>Bacillota</taxon>
        <taxon>Negativicutes</taxon>
        <taxon>Veillonellales</taxon>
        <taxon>Veillonellaceae</taxon>
        <taxon>Veillonella</taxon>
    </lineage>
</organism>
<proteinExistence type="predicted"/>
<sequence>MNRALYITEIVLCGLQIVETYIFKEKMNYYKIEFDNEYQQLYYDNCVYSN</sequence>
<dbReference type="AlphaFoldDB" id="A0A6N3E066"/>
<protein>
    <submittedName>
        <fullName evidence="1">Uncharacterized protein</fullName>
    </submittedName>
</protein>
<evidence type="ECO:0000313" key="1">
    <source>
        <dbReference type="EMBL" id="VYU33505.1"/>
    </source>
</evidence>
<name>A0A6N3E066_9FIRM</name>
<accession>A0A6N3E066</accession>